<keyword evidence="10" id="KW-1185">Reference proteome</keyword>
<dbReference type="Pfam" id="PF01850">
    <property type="entry name" value="PIN"/>
    <property type="match status" value="1"/>
</dbReference>
<evidence type="ECO:0000256" key="2">
    <source>
        <dbReference type="ARBA" id="ARBA00022649"/>
    </source>
</evidence>
<comment type="cofactor">
    <cofactor evidence="1">
        <name>Mg(2+)</name>
        <dbReference type="ChEBI" id="CHEBI:18420"/>
    </cofactor>
</comment>
<keyword evidence="6" id="KW-0460">Magnesium</keyword>
<dbReference type="GO" id="GO:0003677">
    <property type="term" value="F:DNA binding"/>
    <property type="evidence" value="ECO:0007669"/>
    <property type="project" value="UniProtKB-KW"/>
</dbReference>
<keyword evidence="4" id="KW-0479">Metal-binding</keyword>
<dbReference type="OrthoDB" id="9800524at2"/>
<name>A0A3S1AM74_ANAVA</name>
<dbReference type="InterPro" id="IPR002716">
    <property type="entry name" value="PIN_dom"/>
</dbReference>
<dbReference type="Proteomes" id="UP000276103">
    <property type="component" value="Unassembled WGS sequence"/>
</dbReference>
<dbReference type="SUPFAM" id="SSF88723">
    <property type="entry name" value="PIN domain-like"/>
    <property type="match status" value="1"/>
</dbReference>
<sequence length="134" mass="15474">MTDVLVDSNIILDIITEDPNWFEWSSLHLIECESRGNLLINPIIYAEVSIGFVQPDELDSVIPPNFFQREPLPWEAAFLAGKAFQQYRQSKGDRRSPLPDFYIGAHAVIRQIPLLTRDAKRYRTYFPNLQLIAP</sequence>
<dbReference type="GO" id="GO:0004518">
    <property type="term" value="F:nuclease activity"/>
    <property type="evidence" value="ECO:0007669"/>
    <property type="project" value="UniProtKB-KW"/>
</dbReference>
<dbReference type="InterPro" id="IPR050556">
    <property type="entry name" value="Type_II_TA_system_RNase"/>
</dbReference>
<evidence type="ECO:0000313" key="9">
    <source>
        <dbReference type="EMBL" id="RUS95349.1"/>
    </source>
</evidence>
<comment type="similarity">
    <text evidence="7">Belongs to the PINc/VapC protein family.</text>
</comment>
<evidence type="ECO:0000256" key="3">
    <source>
        <dbReference type="ARBA" id="ARBA00022722"/>
    </source>
</evidence>
<evidence type="ECO:0000256" key="1">
    <source>
        <dbReference type="ARBA" id="ARBA00001946"/>
    </source>
</evidence>
<dbReference type="AlphaFoldDB" id="A0A3S1AM74"/>
<evidence type="ECO:0000256" key="7">
    <source>
        <dbReference type="ARBA" id="ARBA00038093"/>
    </source>
</evidence>
<keyword evidence="3" id="KW-0540">Nuclease</keyword>
<evidence type="ECO:0000256" key="4">
    <source>
        <dbReference type="ARBA" id="ARBA00022723"/>
    </source>
</evidence>
<gene>
    <name evidence="9" type="ORF">DSM107003_30520</name>
</gene>
<dbReference type="GO" id="GO:0046872">
    <property type="term" value="F:metal ion binding"/>
    <property type="evidence" value="ECO:0007669"/>
    <property type="project" value="UniProtKB-KW"/>
</dbReference>
<evidence type="ECO:0000256" key="5">
    <source>
        <dbReference type="ARBA" id="ARBA00022801"/>
    </source>
</evidence>
<comment type="caution">
    <text evidence="9">The sequence shown here is derived from an EMBL/GenBank/DDBJ whole genome shotgun (WGS) entry which is preliminary data.</text>
</comment>
<protein>
    <submittedName>
        <fullName evidence="9">DNA-binding protein</fullName>
    </submittedName>
</protein>
<organism evidence="9 10">
    <name type="scientific">Trichormus variabilis SAG 1403-4b</name>
    <dbReference type="NCBI Taxonomy" id="447716"/>
    <lineage>
        <taxon>Bacteria</taxon>
        <taxon>Bacillati</taxon>
        <taxon>Cyanobacteriota</taxon>
        <taxon>Cyanophyceae</taxon>
        <taxon>Nostocales</taxon>
        <taxon>Nostocaceae</taxon>
        <taxon>Trichormus</taxon>
    </lineage>
</organism>
<proteinExistence type="inferred from homology"/>
<evidence type="ECO:0000256" key="6">
    <source>
        <dbReference type="ARBA" id="ARBA00022842"/>
    </source>
</evidence>
<dbReference type="RefSeq" id="WP_127054952.1">
    <property type="nucleotide sequence ID" value="NZ_RSCM01000010.1"/>
</dbReference>
<evidence type="ECO:0000313" key="10">
    <source>
        <dbReference type="Proteomes" id="UP000276103"/>
    </source>
</evidence>
<keyword evidence="9" id="KW-0238">DNA-binding</keyword>
<keyword evidence="2" id="KW-1277">Toxin-antitoxin system</keyword>
<dbReference type="PANTHER" id="PTHR33653">
    <property type="entry name" value="RIBONUCLEASE VAPC2"/>
    <property type="match status" value="1"/>
</dbReference>
<keyword evidence="5" id="KW-0378">Hydrolase</keyword>
<dbReference type="InterPro" id="IPR029060">
    <property type="entry name" value="PIN-like_dom_sf"/>
</dbReference>
<dbReference type="GO" id="GO:0016787">
    <property type="term" value="F:hydrolase activity"/>
    <property type="evidence" value="ECO:0007669"/>
    <property type="project" value="UniProtKB-KW"/>
</dbReference>
<dbReference type="Gene3D" id="3.40.50.1010">
    <property type="entry name" value="5'-nuclease"/>
    <property type="match status" value="1"/>
</dbReference>
<accession>A0A3S1AM74</accession>
<evidence type="ECO:0000259" key="8">
    <source>
        <dbReference type="Pfam" id="PF01850"/>
    </source>
</evidence>
<dbReference type="PANTHER" id="PTHR33653:SF1">
    <property type="entry name" value="RIBONUCLEASE VAPC2"/>
    <property type="match status" value="1"/>
</dbReference>
<feature type="domain" description="PIN" evidence="8">
    <location>
        <begin position="4"/>
        <end position="125"/>
    </location>
</feature>
<dbReference type="EMBL" id="RSCM01000010">
    <property type="protein sequence ID" value="RUS95349.1"/>
    <property type="molecule type" value="Genomic_DNA"/>
</dbReference>
<reference evidence="9 10" key="1">
    <citation type="journal article" date="2019" name="Genome Biol. Evol.">
        <title>Day and night: Metabolic profiles and evolutionary relationships of six axenic non-marine cyanobacteria.</title>
        <authorList>
            <person name="Will S.E."/>
            <person name="Henke P."/>
            <person name="Boedeker C."/>
            <person name="Huang S."/>
            <person name="Brinkmann H."/>
            <person name="Rohde M."/>
            <person name="Jarek M."/>
            <person name="Friedl T."/>
            <person name="Seufert S."/>
            <person name="Schumacher M."/>
            <person name="Overmann J."/>
            <person name="Neumann-Schaal M."/>
            <person name="Petersen J."/>
        </authorList>
    </citation>
    <scope>NUCLEOTIDE SEQUENCE [LARGE SCALE GENOMIC DNA]</scope>
    <source>
        <strain evidence="9 10">SAG 1403-4b</strain>
    </source>
</reference>